<feature type="region of interest" description="Disordered" evidence="1">
    <location>
        <begin position="50"/>
        <end position="81"/>
    </location>
</feature>
<organism evidence="2 3">
    <name type="scientific">Posidoniimonas polymericola</name>
    <dbReference type="NCBI Taxonomy" id="2528002"/>
    <lineage>
        <taxon>Bacteria</taxon>
        <taxon>Pseudomonadati</taxon>
        <taxon>Planctomycetota</taxon>
        <taxon>Planctomycetia</taxon>
        <taxon>Pirellulales</taxon>
        <taxon>Lacipirellulaceae</taxon>
        <taxon>Posidoniimonas</taxon>
    </lineage>
</organism>
<accession>A0A5C5ZF65</accession>
<dbReference type="OrthoDB" id="247168at2"/>
<name>A0A5C5ZF65_9BACT</name>
<comment type="caution">
    <text evidence="2">The sequence shown here is derived from an EMBL/GenBank/DDBJ whole genome shotgun (WGS) entry which is preliminary data.</text>
</comment>
<sequence>MTPSPTETIGATKPCGWQEPWGSFANWSAGRLHLAMEFDGQAFTLRPLAEGSEPAEKPARSGLGSSLLHRRKRDADVPASGERFDSAAELAGQLIARLADLETPPNLAPEGQPERVHDLAGALLGAYQVANGRSHIAGCHFEDVPFVRVTSVAGGDDPAFVHTLYDSHGDAVPQALADQLGLTHTKDLEFHLPAPPHCLAPRGTGAPLPTGVVWAKRVSGHIQFTIGESTLKAPFEGWASTLEAPLVTCPHTGRQTRSLALVEGLGIVAAEEIGRCEVSDRELLDRDLVTCAATGKRVDPGLTKPCPVSGELSLASEFVACKRCGQQVSHASQQGGRCEGCRRMRRVRAGEPSLEAIKAAHPTLAALRRWRLAETDSVYLLQGSQALTRYLLVVNRDDLSIVRACRVGPLGGVSELSPAERLALLAS</sequence>
<gene>
    <name evidence="2" type="ORF">Pla123a_05520</name>
</gene>
<proteinExistence type="predicted"/>
<dbReference type="Proteomes" id="UP000318478">
    <property type="component" value="Unassembled WGS sequence"/>
</dbReference>
<keyword evidence="3" id="KW-1185">Reference proteome</keyword>
<evidence type="ECO:0000256" key="1">
    <source>
        <dbReference type="SAM" id="MobiDB-lite"/>
    </source>
</evidence>
<protein>
    <submittedName>
        <fullName evidence="2">Uncharacterized protein</fullName>
    </submittedName>
</protein>
<evidence type="ECO:0000313" key="2">
    <source>
        <dbReference type="EMBL" id="TWT85745.1"/>
    </source>
</evidence>
<dbReference type="AlphaFoldDB" id="A0A5C5ZF65"/>
<dbReference type="EMBL" id="SJPO01000001">
    <property type="protein sequence ID" value="TWT85745.1"/>
    <property type="molecule type" value="Genomic_DNA"/>
</dbReference>
<evidence type="ECO:0000313" key="3">
    <source>
        <dbReference type="Proteomes" id="UP000318478"/>
    </source>
</evidence>
<dbReference type="RefSeq" id="WP_146583985.1">
    <property type="nucleotide sequence ID" value="NZ_SJPO01000001.1"/>
</dbReference>
<reference evidence="2 3" key="1">
    <citation type="submission" date="2019-02" db="EMBL/GenBank/DDBJ databases">
        <title>Deep-cultivation of Planctomycetes and their phenomic and genomic characterization uncovers novel biology.</title>
        <authorList>
            <person name="Wiegand S."/>
            <person name="Jogler M."/>
            <person name="Boedeker C."/>
            <person name="Pinto D."/>
            <person name="Vollmers J."/>
            <person name="Rivas-Marin E."/>
            <person name="Kohn T."/>
            <person name="Peeters S.H."/>
            <person name="Heuer A."/>
            <person name="Rast P."/>
            <person name="Oberbeckmann S."/>
            <person name="Bunk B."/>
            <person name="Jeske O."/>
            <person name="Meyerdierks A."/>
            <person name="Storesund J.E."/>
            <person name="Kallscheuer N."/>
            <person name="Luecker S."/>
            <person name="Lage O.M."/>
            <person name="Pohl T."/>
            <person name="Merkel B.J."/>
            <person name="Hornburger P."/>
            <person name="Mueller R.-W."/>
            <person name="Bruemmer F."/>
            <person name="Labrenz M."/>
            <person name="Spormann A.M."/>
            <person name="Op Den Camp H."/>
            <person name="Overmann J."/>
            <person name="Amann R."/>
            <person name="Jetten M.S.M."/>
            <person name="Mascher T."/>
            <person name="Medema M.H."/>
            <person name="Devos D.P."/>
            <person name="Kaster A.-K."/>
            <person name="Ovreas L."/>
            <person name="Rohde M."/>
            <person name="Galperin M.Y."/>
            <person name="Jogler C."/>
        </authorList>
    </citation>
    <scope>NUCLEOTIDE SEQUENCE [LARGE SCALE GENOMIC DNA]</scope>
    <source>
        <strain evidence="2 3">Pla123a</strain>
    </source>
</reference>